<accession>A0A1Y2HGF3</accession>
<reference evidence="3 4" key="1">
    <citation type="submission" date="2016-07" db="EMBL/GenBank/DDBJ databases">
        <title>Pervasive Adenine N6-methylation of Active Genes in Fungi.</title>
        <authorList>
            <consortium name="DOE Joint Genome Institute"/>
            <person name="Mondo S.J."/>
            <person name="Dannebaum R.O."/>
            <person name="Kuo R.C."/>
            <person name="Labutti K."/>
            <person name="Haridas S."/>
            <person name="Kuo A."/>
            <person name="Salamov A."/>
            <person name="Ahrendt S.R."/>
            <person name="Lipzen A."/>
            <person name="Sullivan W."/>
            <person name="Andreopoulos W.B."/>
            <person name="Clum A."/>
            <person name="Lindquist E."/>
            <person name="Daum C."/>
            <person name="Ramamoorthy G.K."/>
            <person name="Gryganskyi A."/>
            <person name="Culley D."/>
            <person name="Magnuson J.K."/>
            <person name="James T.Y."/>
            <person name="O'Malley M.A."/>
            <person name="Stajich J.E."/>
            <person name="Spatafora J.W."/>
            <person name="Visel A."/>
            <person name="Grigoriev I.V."/>
        </authorList>
    </citation>
    <scope>NUCLEOTIDE SEQUENCE [LARGE SCALE GENOMIC DNA]</scope>
    <source>
        <strain evidence="3 4">PL171</strain>
    </source>
</reference>
<feature type="compositionally biased region" description="Low complexity" evidence="1">
    <location>
        <begin position="65"/>
        <end position="75"/>
    </location>
</feature>
<feature type="chain" id="PRO_5012214945" evidence="2">
    <location>
        <begin position="17"/>
        <end position="451"/>
    </location>
</feature>
<dbReference type="Proteomes" id="UP000193411">
    <property type="component" value="Unassembled WGS sequence"/>
</dbReference>
<evidence type="ECO:0000256" key="2">
    <source>
        <dbReference type="SAM" id="SignalP"/>
    </source>
</evidence>
<gene>
    <name evidence="3" type="ORF">BCR44DRAFT_1439219</name>
</gene>
<feature type="compositionally biased region" description="Low complexity" evidence="1">
    <location>
        <begin position="110"/>
        <end position="124"/>
    </location>
</feature>
<feature type="region of interest" description="Disordered" evidence="1">
    <location>
        <begin position="58"/>
        <end position="166"/>
    </location>
</feature>
<organism evidence="3 4">
    <name type="scientific">Catenaria anguillulae PL171</name>
    <dbReference type="NCBI Taxonomy" id="765915"/>
    <lineage>
        <taxon>Eukaryota</taxon>
        <taxon>Fungi</taxon>
        <taxon>Fungi incertae sedis</taxon>
        <taxon>Blastocladiomycota</taxon>
        <taxon>Blastocladiomycetes</taxon>
        <taxon>Blastocladiales</taxon>
        <taxon>Catenariaceae</taxon>
        <taxon>Catenaria</taxon>
    </lineage>
</organism>
<sequence length="451" mass="49426">MTVLALLAVLATTAYMSHPPTETHGPIVQAGVVNRVTGSLPNERIKPMTGTQRRRLRWEQKQKQKQQQQTQSQSQVVDARLSVSNTQENKVEAVPDHSKQDDMCTNTMEATSSTTRNAANAAPAKRVDHDGEHEQVARGHGRAASEQAQAVEQQERPAESDVASDEEYKSVEHVNHVCAKSFVQDCENASEVVKSVTRADGGQQCGTKTMSTVGFQEPMSEYVRACDEFGIDLKASKAESVKMVTVAVQQEEIVPQSGHGNKIPVRAEAPTVDKPQLAAPPKSAARTRGLRSIVGKAIKTMFGRDKSKQDKVGADHGQDEISEPSIRLGSRRRHGCGASRCARCARRSGSIPRRPQPRPSPRFADHAVARCRRPRGRPTFGWFQRHQGCCLSSAKSVTAKGVRPVLVLGRHTRHCSGHICQNPQDWQRAGHVPPSLGQWCQRRGPGLGRQV</sequence>
<keyword evidence="4" id="KW-1185">Reference proteome</keyword>
<protein>
    <submittedName>
        <fullName evidence="3">Uncharacterized protein</fullName>
    </submittedName>
</protein>
<evidence type="ECO:0000313" key="4">
    <source>
        <dbReference type="Proteomes" id="UP000193411"/>
    </source>
</evidence>
<evidence type="ECO:0000313" key="3">
    <source>
        <dbReference type="EMBL" id="ORZ32961.1"/>
    </source>
</evidence>
<feature type="region of interest" description="Disordered" evidence="1">
    <location>
        <begin position="304"/>
        <end position="324"/>
    </location>
</feature>
<proteinExistence type="predicted"/>
<dbReference type="EMBL" id="MCFL01000040">
    <property type="protein sequence ID" value="ORZ32961.1"/>
    <property type="molecule type" value="Genomic_DNA"/>
</dbReference>
<evidence type="ECO:0000256" key="1">
    <source>
        <dbReference type="SAM" id="MobiDB-lite"/>
    </source>
</evidence>
<comment type="caution">
    <text evidence="3">The sequence shown here is derived from an EMBL/GenBank/DDBJ whole genome shotgun (WGS) entry which is preliminary data.</text>
</comment>
<feature type="compositionally biased region" description="Basic and acidic residues" evidence="1">
    <location>
        <begin position="89"/>
        <end position="102"/>
    </location>
</feature>
<feature type="signal peptide" evidence="2">
    <location>
        <begin position="1"/>
        <end position="16"/>
    </location>
</feature>
<dbReference type="AlphaFoldDB" id="A0A1Y2HGF3"/>
<keyword evidence="2" id="KW-0732">Signal</keyword>
<feature type="compositionally biased region" description="Basic and acidic residues" evidence="1">
    <location>
        <begin position="304"/>
        <end position="319"/>
    </location>
</feature>
<feature type="compositionally biased region" description="Basic and acidic residues" evidence="1">
    <location>
        <begin position="125"/>
        <end position="137"/>
    </location>
</feature>
<name>A0A1Y2HGF3_9FUNG</name>